<dbReference type="PROSITE" id="PS51354">
    <property type="entry name" value="GLUTAREDOXIN_2"/>
    <property type="match status" value="1"/>
</dbReference>
<comment type="caution">
    <text evidence="2">The sequence shown here is derived from an EMBL/GenBank/DDBJ whole genome shotgun (WGS) entry which is preliminary data.</text>
</comment>
<dbReference type="Proteomes" id="UP000283442">
    <property type="component" value="Unassembled WGS sequence"/>
</dbReference>
<dbReference type="EMBL" id="QRHE01000003">
    <property type="protein sequence ID" value="RHF52470.1"/>
    <property type="molecule type" value="Genomic_DNA"/>
</dbReference>
<name>A0A414NYB3_9FIRM</name>
<sequence>MKKITMIKMQGCPYCAKATEAIEELRAEQPAYAGIEVEIIDENEQPELAKAYAQDYYYVPSLFIEGRKVYEAQPGDTYDTIKAAVASAFEEAK</sequence>
<gene>
    <name evidence="2" type="ORF">DW674_04705</name>
</gene>
<proteinExistence type="predicted"/>
<evidence type="ECO:0000313" key="2">
    <source>
        <dbReference type="EMBL" id="RHF52470.1"/>
    </source>
</evidence>
<evidence type="ECO:0000313" key="3">
    <source>
        <dbReference type="Proteomes" id="UP000283442"/>
    </source>
</evidence>
<evidence type="ECO:0000259" key="1">
    <source>
        <dbReference type="Pfam" id="PF00462"/>
    </source>
</evidence>
<dbReference type="SUPFAM" id="SSF52833">
    <property type="entry name" value="Thioredoxin-like"/>
    <property type="match status" value="1"/>
</dbReference>
<dbReference type="OrthoDB" id="5348456at2"/>
<accession>A0A414NYB3</accession>
<dbReference type="AlphaFoldDB" id="A0A414NYB3"/>
<dbReference type="Pfam" id="PF00462">
    <property type="entry name" value="Glutaredoxin"/>
    <property type="match status" value="1"/>
</dbReference>
<organism evidence="2 3">
    <name type="scientific">Mitsuokella multacida</name>
    <dbReference type="NCBI Taxonomy" id="52226"/>
    <lineage>
        <taxon>Bacteria</taxon>
        <taxon>Bacillati</taxon>
        <taxon>Bacillota</taxon>
        <taxon>Negativicutes</taxon>
        <taxon>Selenomonadales</taxon>
        <taxon>Selenomonadaceae</taxon>
        <taxon>Mitsuokella</taxon>
    </lineage>
</organism>
<dbReference type="Gene3D" id="3.40.30.10">
    <property type="entry name" value="Glutaredoxin"/>
    <property type="match status" value="1"/>
</dbReference>
<dbReference type="InterPro" id="IPR002109">
    <property type="entry name" value="Glutaredoxin"/>
</dbReference>
<dbReference type="InterPro" id="IPR036249">
    <property type="entry name" value="Thioredoxin-like_sf"/>
</dbReference>
<dbReference type="RefSeq" id="WP_118175591.1">
    <property type="nucleotide sequence ID" value="NZ_JAQEAO010000009.1"/>
</dbReference>
<feature type="domain" description="Glutaredoxin" evidence="1">
    <location>
        <begin position="4"/>
        <end position="67"/>
    </location>
</feature>
<protein>
    <submittedName>
        <fullName evidence="2">Glutaredoxin</fullName>
    </submittedName>
</protein>
<reference evidence="2 3" key="1">
    <citation type="submission" date="2018-08" db="EMBL/GenBank/DDBJ databases">
        <title>A genome reference for cultivated species of the human gut microbiota.</title>
        <authorList>
            <person name="Zou Y."/>
            <person name="Xue W."/>
            <person name="Luo G."/>
        </authorList>
    </citation>
    <scope>NUCLEOTIDE SEQUENCE [LARGE SCALE GENOMIC DNA]</scope>
    <source>
        <strain evidence="2 3">AM25-21AC</strain>
    </source>
</reference>